<dbReference type="SUPFAM" id="SSF49785">
    <property type="entry name" value="Galactose-binding domain-like"/>
    <property type="match status" value="2"/>
</dbReference>
<keyword evidence="7" id="KW-1185">Reference proteome</keyword>
<dbReference type="Pfam" id="PF07705">
    <property type="entry name" value="CARDB"/>
    <property type="match status" value="2"/>
</dbReference>
<dbReference type="CDD" id="cd14490">
    <property type="entry name" value="CBM6-CBM35-CBM36_like_1"/>
    <property type="match status" value="1"/>
</dbReference>
<dbReference type="InterPro" id="IPR003961">
    <property type="entry name" value="FN3_dom"/>
</dbReference>
<protein>
    <submittedName>
        <fullName evidence="6">CARDB domain-containing protein</fullName>
    </submittedName>
</protein>
<dbReference type="Pfam" id="PF22815">
    <property type="entry name" value="CatAgl_D1"/>
    <property type="match status" value="1"/>
</dbReference>
<feature type="domain" description="F5/8 type C" evidence="5">
    <location>
        <begin position="287"/>
        <end position="433"/>
    </location>
</feature>
<dbReference type="InterPro" id="IPR013783">
    <property type="entry name" value="Ig-like_fold"/>
</dbReference>
<dbReference type="Pfam" id="PF00754">
    <property type="entry name" value="F5_F8_type_C"/>
    <property type="match status" value="1"/>
</dbReference>
<dbReference type="Gene3D" id="2.160.20.10">
    <property type="entry name" value="Single-stranded right-handed beta-helix, Pectin lyase-like"/>
    <property type="match status" value="1"/>
</dbReference>
<dbReference type="Gene3D" id="2.60.40.10">
    <property type="entry name" value="Immunoglobulins"/>
    <property type="match status" value="3"/>
</dbReference>
<comment type="caution">
    <text evidence="6">The sequence shown here is derived from an EMBL/GenBank/DDBJ whole genome shotgun (WGS) entry which is preliminary data.</text>
</comment>
<evidence type="ECO:0000256" key="2">
    <source>
        <dbReference type="ARBA" id="ARBA00023326"/>
    </source>
</evidence>
<feature type="chain" id="PRO_5047145128" evidence="4">
    <location>
        <begin position="30"/>
        <end position="1237"/>
    </location>
</feature>
<keyword evidence="4" id="KW-0732">Signal</keyword>
<dbReference type="InterPro" id="IPR006626">
    <property type="entry name" value="PbH1"/>
</dbReference>
<feature type="domain" description="F5/8 type C" evidence="5">
    <location>
        <begin position="53"/>
        <end position="197"/>
    </location>
</feature>
<proteinExistence type="predicted"/>
<evidence type="ECO:0000259" key="5">
    <source>
        <dbReference type="PROSITE" id="PS50022"/>
    </source>
</evidence>
<dbReference type="Gene3D" id="2.60.120.260">
    <property type="entry name" value="Galactose-binding domain-like"/>
    <property type="match status" value="2"/>
</dbReference>
<dbReference type="SMART" id="SM00710">
    <property type="entry name" value="PbH1"/>
    <property type="match status" value="9"/>
</dbReference>
<evidence type="ECO:0000256" key="4">
    <source>
        <dbReference type="SAM" id="SignalP"/>
    </source>
</evidence>
<organism evidence="6 7">
    <name type="scientific">Kribbella deserti</name>
    <dbReference type="NCBI Taxonomy" id="1926257"/>
    <lineage>
        <taxon>Bacteria</taxon>
        <taxon>Bacillati</taxon>
        <taxon>Actinomycetota</taxon>
        <taxon>Actinomycetes</taxon>
        <taxon>Propionibacteriales</taxon>
        <taxon>Kribbellaceae</taxon>
        <taxon>Kribbella</taxon>
    </lineage>
</organism>
<sequence length="1237" mass="128530">MKRTQPRWRLIPGLLAAALLAAGAVPTSAAGAVPISGAALGADAAARGADAYARQGEAAVAADVALAKTVSASSQLGGYPVGNSADGNQASYWESNNNAFPQWIQADLGASVKVNRVVLKLPSSWGARTQTLSVRGSANGSTFADIVGSAGYAFTQSGGNTVTISFPETTTRYVRLNVTANTEWPAAQLSEFDLFGPDSGGGGDTQAPSAPGNLGLTEPASGQIRLAWSASTDNVGVTGYVVHRNGAPVTTVAGNVLTYTESQPAAATVEYYVRARDAAGNESADSNRVVRNGQGSGANLAAGKPIEASSHVHSFVATNANDPSGTSYWESNGFPATLTVKLGSNADISSVVVKLNPDPIWGTRTQNFEILGRDQGATTFTSLRARADYVFNPSSQNTVTIPVSARTADVRLQFFGNTGAPGGQVADLQVVGTPAPNPDLVVTSTTWTPASPSETTPITLSATVQNIGSAPAGATSVNVSLGGTVVGSAAVGALNAGASSTVTVNAGTRAQGNYTVTSVVDPANTIVEQNNDNNSFTAPTQLVVAQAPGPDLQVLGITSNPANPAVGSPVGFTVAVSNRGTSASAASVTRVVVGSTTLNGNTASIAAGATANVAISGTWTATNGGATITATADATNVVAETNETNNTYAQSIVVGRGAAVPYTEYEAEAANYQGTLLVTDPLRTFGHTNFATESSGRQSVRLNSTGQFVEFTSTNQSNSIVVRNSIPDAPGGGGIEATISLYINGTFSRKLTLSSRHSWLYGNTDTPEGLTNTPQGDARRLFDESHALLSSSYPAGTKFKLQRDAGDTASFYIIDLIDLEQVAPALSQPAGCTSITSYGAVPNDGLDDTDAIQRAVTDDQNGVISCVWIPAGQWRQEKKILTDDPLNRGQFNQVGISNVTIRGAGMWHSQLYTLTEPQNAQGSINHPHEGNFGFDIDKNTQISDIAIFGSGRIRGGDGNAEGGVGLNGRFGTGTKISNVWIEHANVGAWVGRDYDNIPDLWGPADGLEFSGMRIRNTYADGINLSNGSRNSRVFNSSFRTTGDDALAVWANKYVKDQSVDIGHDNSFVNNTIQLPWRANGIAIYGGYGNKIENNLVYDTMNYPAIMLATDHDPLPFSGTTLIANNGLYRTGGAFWNEDQEFGAITLFPQNLPIPGVTIRDTDIHDSTYDGIQFKTGGGLMPDVRVTNVRIDKSNNGSGILAMGGARGNAILSNVTITNSRDGNILIEPGSSFTITGS</sequence>
<dbReference type="InterPro" id="IPR011050">
    <property type="entry name" value="Pectin_lyase_fold/virulence"/>
</dbReference>
<accession>A0ABV6QTG1</accession>
<dbReference type="InterPro" id="IPR055149">
    <property type="entry name" value="Agl_cat_D2"/>
</dbReference>
<dbReference type="InterPro" id="IPR011635">
    <property type="entry name" value="CARDB"/>
</dbReference>
<keyword evidence="1" id="KW-0378">Hydrolase</keyword>
<dbReference type="RefSeq" id="WP_380053188.1">
    <property type="nucleotide sequence ID" value="NZ_JBHLTC010000036.1"/>
</dbReference>
<feature type="region of interest" description="Disordered" evidence="3">
    <location>
        <begin position="282"/>
        <end position="301"/>
    </location>
</feature>
<dbReference type="SMART" id="SM00231">
    <property type="entry name" value="FA58C"/>
    <property type="match status" value="1"/>
</dbReference>
<gene>
    <name evidence="6" type="ORF">ACFFGN_27810</name>
</gene>
<evidence type="ECO:0000256" key="3">
    <source>
        <dbReference type="SAM" id="MobiDB-lite"/>
    </source>
</evidence>
<dbReference type="SUPFAM" id="SSF51126">
    <property type="entry name" value="Pectin lyase-like"/>
    <property type="match status" value="2"/>
</dbReference>
<dbReference type="InterPro" id="IPR036116">
    <property type="entry name" value="FN3_sf"/>
</dbReference>
<evidence type="ECO:0000313" key="7">
    <source>
        <dbReference type="Proteomes" id="UP001589890"/>
    </source>
</evidence>
<evidence type="ECO:0000256" key="1">
    <source>
        <dbReference type="ARBA" id="ARBA00023295"/>
    </source>
</evidence>
<feature type="signal peptide" evidence="4">
    <location>
        <begin position="1"/>
        <end position="29"/>
    </location>
</feature>
<keyword evidence="1" id="KW-0326">Glycosidase</keyword>
<keyword evidence="2" id="KW-0119">Carbohydrate metabolism</keyword>
<dbReference type="InterPro" id="IPR000421">
    <property type="entry name" value="FA58C"/>
</dbReference>
<dbReference type="SUPFAM" id="SSF49265">
    <property type="entry name" value="Fibronectin type III"/>
    <property type="match status" value="1"/>
</dbReference>
<dbReference type="Proteomes" id="UP001589890">
    <property type="component" value="Unassembled WGS sequence"/>
</dbReference>
<dbReference type="Pfam" id="PF22633">
    <property type="entry name" value="F5_F8_type_C_2"/>
    <property type="match status" value="1"/>
</dbReference>
<dbReference type="InterPro" id="IPR012334">
    <property type="entry name" value="Pectin_lyas_fold"/>
</dbReference>
<dbReference type="PROSITE" id="PS50022">
    <property type="entry name" value="FA58C_3"/>
    <property type="match status" value="2"/>
</dbReference>
<dbReference type="InterPro" id="IPR033801">
    <property type="entry name" value="CBM6-CBM35-CBM36-like_1"/>
</dbReference>
<evidence type="ECO:0000313" key="6">
    <source>
        <dbReference type="EMBL" id="MFC0627911.1"/>
    </source>
</evidence>
<dbReference type="EMBL" id="JBHLTC010000036">
    <property type="protein sequence ID" value="MFC0627911.1"/>
    <property type="molecule type" value="Genomic_DNA"/>
</dbReference>
<dbReference type="InterPro" id="IPR008979">
    <property type="entry name" value="Galactose-bd-like_sf"/>
</dbReference>
<dbReference type="Pfam" id="PF22816">
    <property type="entry name" value="CatAgl_D2"/>
    <property type="match status" value="1"/>
</dbReference>
<reference evidence="6 7" key="1">
    <citation type="submission" date="2024-09" db="EMBL/GenBank/DDBJ databases">
        <authorList>
            <person name="Sun Q."/>
            <person name="Mori K."/>
        </authorList>
    </citation>
    <scope>NUCLEOTIDE SEQUENCE [LARGE SCALE GENOMIC DNA]</scope>
    <source>
        <strain evidence="6 7">CGMCC 1.15906</strain>
    </source>
</reference>
<dbReference type="CDD" id="cd00063">
    <property type="entry name" value="FN3"/>
    <property type="match status" value="1"/>
</dbReference>
<name>A0ABV6QTG1_9ACTN</name>
<keyword evidence="2" id="KW-0624">Polysaccharide degradation</keyword>